<feature type="compositionally biased region" description="Polar residues" evidence="1">
    <location>
        <begin position="1"/>
        <end position="14"/>
    </location>
</feature>
<feature type="transmembrane region" description="Helical" evidence="2">
    <location>
        <begin position="372"/>
        <end position="392"/>
    </location>
</feature>
<evidence type="ECO:0008006" key="5">
    <source>
        <dbReference type="Google" id="ProtNLM"/>
    </source>
</evidence>
<name>A0A8J7WHD5_9ACTN</name>
<feature type="transmembrane region" description="Helical" evidence="2">
    <location>
        <begin position="428"/>
        <end position="449"/>
    </location>
</feature>
<reference evidence="3" key="1">
    <citation type="submission" date="2021-04" db="EMBL/GenBank/DDBJ databases">
        <title>Genome based classification of Actinospica acidithermotolerans sp. nov., an actinobacterium isolated from an Indonesian hot spring.</title>
        <authorList>
            <person name="Kusuma A.B."/>
            <person name="Putra K.E."/>
            <person name="Nafisah S."/>
            <person name="Loh J."/>
            <person name="Nouioui I."/>
            <person name="Goodfellow M."/>
        </authorList>
    </citation>
    <scope>NUCLEOTIDE SEQUENCE</scope>
    <source>
        <strain evidence="3">DSM 45618</strain>
    </source>
</reference>
<evidence type="ECO:0000313" key="3">
    <source>
        <dbReference type="EMBL" id="MBS2962266.1"/>
    </source>
</evidence>
<feature type="compositionally biased region" description="Low complexity" evidence="1">
    <location>
        <begin position="30"/>
        <end position="43"/>
    </location>
</feature>
<feature type="region of interest" description="Disordered" evidence="1">
    <location>
        <begin position="1"/>
        <end position="43"/>
    </location>
</feature>
<feature type="transmembrane region" description="Helical" evidence="2">
    <location>
        <begin position="276"/>
        <end position="293"/>
    </location>
</feature>
<evidence type="ECO:0000313" key="4">
    <source>
        <dbReference type="Proteomes" id="UP000677913"/>
    </source>
</evidence>
<gene>
    <name evidence="3" type="ORF">KGA66_04360</name>
</gene>
<feature type="transmembrane region" description="Helical" evidence="2">
    <location>
        <begin position="298"/>
        <end position="318"/>
    </location>
</feature>
<keyword evidence="2" id="KW-0472">Membrane</keyword>
<keyword evidence="2" id="KW-1133">Transmembrane helix</keyword>
<sequence>MTVVEPQTHNTTGNKPAERAETVPYAPQGAAPETESTAATAARVPQPAAGTELFGEYQGSGYAEPRYLVRRADGQVIQLTALLNLTLRAIDGTADQSTIAQRVTAGFGREVTAENVAYLIEHKLQPAGLVLPEDGAATPLPRTDLLLALRGRCTLVRPPMVRFLARMLAWIHRPLIVAAVLLGVVVLDVWLFAVHGAAGPLVSVLTRPTLMLAVLGLGIGSMVFHEFGHASACHYSGARPGRIGCGIFLVWPSMYTDVTDVYRVGRAGRLRTDLGGVYFNTVFILALAGCYALTGQPVYLAAILFVHFEIIDQLLPILRFDGYFLLADIVGVPDLFGRVGPILRDLLPTRLRPRSSAAQLPTALRRGARVGATTWVLVTLPLLGGEMVWMFWHLPSLIRTTAHSISVFALAVFHDCVHHLWAQAGVDALAIALLAIPVIGLSWLSWRILTRLLRLAARRMSPPLALALAAARGGRHRR</sequence>
<proteinExistence type="predicted"/>
<feature type="transmembrane region" description="Helical" evidence="2">
    <location>
        <begin position="175"/>
        <end position="198"/>
    </location>
</feature>
<accession>A0A8J7WHD5</accession>
<evidence type="ECO:0000256" key="1">
    <source>
        <dbReference type="SAM" id="MobiDB-lite"/>
    </source>
</evidence>
<keyword evidence="2" id="KW-0812">Transmembrane</keyword>
<protein>
    <recommendedName>
        <fullName evidence="5">Peptide zinc metalloprotease protein</fullName>
    </recommendedName>
</protein>
<dbReference type="Proteomes" id="UP000677913">
    <property type="component" value="Unassembled WGS sequence"/>
</dbReference>
<organism evidence="3 4">
    <name type="scientific">Actinocrinis puniceicyclus</name>
    <dbReference type="NCBI Taxonomy" id="977794"/>
    <lineage>
        <taxon>Bacteria</taxon>
        <taxon>Bacillati</taxon>
        <taxon>Actinomycetota</taxon>
        <taxon>Actinomycetes</taxon>
        <taxon>Catenulisporales</taxon>
        <taxon>Actinospicaceae</taxon>
        <taxon>Actinocrinis</taxon>
    </lineage>
</organism>
<evidence type="ECO:0000256" key="2">
    <source>
        <dbReference type="SAM" id="Phobius"/>
    </source>
</evidence>
<dbReference type="EMBL" id="JAGSXH010000009">
    <property type="protein sequence ID" value="MBS2962266.1"/>
    <property type="molecule type" value="Genomic_DNA"/>
</dbReference>
<feature type="transmembrane region" description="Helical" evidence="2">
    <location>
        <begin position="210"/>
        <end position="228"/>
    </location>
</feature>
<keyword evidence="4" id="KW-1185">Reference proteome</keyword>
<comment type="caution">
    <text evidence="3">The sequence shown here is derived from an EMBL/GenBank/DDBJ whole genome shotgun (WGS) entry which is preliminary data.</text>
</comment>
<dbReference type="AlphaFoldDB" id="A0A8J7WHD5"/>
<dbReference type="RefSeq" id="WP_211464741.1">
    <property type="nucleotide sequence ID" value="NZ_JAGSXH010000009.1"/>
</dbReference>